<evidence type="ECO:0000256" key="1">
    <source>
        <dbReference type="ARBA" id="ARBA00004141"/>
    </source>
</evidence>
<evidence type="ECO:0000256" key="5">
    <source>
        <dbReference type="SAM" id="Phobius"/>
    </source>
</evidence>
<dbReference type="PANTHER" id="PTHR12714:SF9">
    <property type="entry name" value="PROTEIN-S-ISOPRENYLCYSTEINE O-METHYLTRANSFERASE"/>
    <property type="match status" value="1"/>
</dbReference>
<accession>A0A1S2M2A0</accession>
<proteinExistence type="predicted"/>
<evidence type="ECO:0000256" key="2">
    <source>
        <dbReference type="ARBA" id="ARBA00022692"/>
    </source>
</evidence>
<comment type="subcellular location">
    <subcellularLocation>
        <location evidence="1">Membrane</location>
        <topology evidence="1">Multi-pass membrane protein</topology>
    </subcellularLocation>
</comment>
<dbReference type="PANTHER" id="PTHR12714">
    <property type="entry name" value="PROTEIN-S ISOPRENYLCYSTEINE O-METHYLTRANSFERASE"/>
    <property type="match status" value="1"/>
</dbReference>
<dbReference type="GO" id="GO:0004671">
    <property type="term" value="F:protein C-terminal S-isoprenylcysteine carboxyl O-methyltransferase activity"/>
    <property type="evidence" value="ECO:0007669"/>
    <property type="project" value="InterPro"/>
</dbReference>
<comment type="caution">
    <text evidence="6">The sequence shown here is derived from an EMBL/GenBank/DDBJ whole genome shotgun (WGS) entry which is preliminary data.</text>
</comment>
<dbReference type="OrthoDB" id="5471300at2"/>
<feature type="transmembrane region" description="Helical" evidence="5">
    <location>
        <begin position="72"/>
        <end position="91"/>
    </location>
</feature>
<dbReference type="RefSeq" id="WP_071390543.1">
    <property type="nucleotide sequence ID" value="NZ_MLQS01000024.1"/>
</dbReference>
<gene>
    <name evidence="6" type="ORF">BKP45_15180</name>
</gene>
<evidence type="ECO:0008006" key="8">
    <source>
        <dbReference type="Google" id="ProtNLM"/>
    </source>
</evidence>
<dbReference type="Proteomes" id="UP000180057">
    <property type="component" value="Unassembled WGS sequence"/>
</dbReference>
<dbReference type="InterPro" id="IPR007269">
    <property type="entry name" value="ICMT_MeTrfase"/>
</dbReference>
<dbReference type="Pfam" id="PF04140">
    <property type="entry name" value="ICMT"/>
    <property type="match status" value="1"/>
</dbReference>
<feature type="transmembrane region" description="Helical" evidence="5">
    <location>
        <begin position="126"/>
        <end position="152"/>
    </location>
</feature>
<protein>
    <recommendedName>
        <fullName evidence="8">Isoprenylcysteine carboxyl methyltransferase</fullName>
    </recommendedName>
</protein>
<dbReference type="Gene3D" id="1.20.120.1630">
    <property type="match status" value="1"/>
</dbReference>
<keyword evidence="4 5" id="KW-0472">Membrane</keyword>
<dbReference type="STRING" id="472963.BKP45_15180"/>
<feature type="transmembrane region" description="Helical" evidence="5">
    <location>
        <begin position="48"/>
        <end position="65"/>
    </location>
</feature>
<keyword evidence="3 5" id="KW-1133">Transmembrane helix</keyword>
<feature type="transmembrane region" description="Helical" evidence="5">
    <location>
        <begin position="12"/>
        <end position="28"/>
    </location>
</feature>
<keyword evidence="2 5" id="KW-0812">Transmembrane</keyword>
<evidence type="ECO:0000313" key="6">
    <source>
        <dbReference type="EMBL" id="OIJ18871.1"/>
    </source>
</evidence>
<organism evidence="6 7">
    <name type="scientific">Anaerobacillus alkalidiazotrophicus</name>
    <dbReference type="NCBI Taxonomy" id="472963"/>
    <lineage>
        <taxon>Bacteria</taxon>
        <taxon>Bacillati</taxon>
        <taxon>Bacillota</taxon>
        <taxon>Bacilli</taxon>
        <taxon>Bacillales</taxon>
        <taxon>Bacillaceae</taxon>
        <taxon>Anaerobacillus</taxon>
    </lineage>
</organism>
<dbReference type="EMBL" id="MLQS01000024">
    <property type="protein sequence ID" value="OIJ18871.1"/>
    <property type="molecule type" value="Genomic_DNA"/>
</dbReference>
<evidence type="ECO:0000313" key="7">
    <source>
        <dbReference type="Proteomes" id="UP000180057"/>
    </source>
</evidence>
<keyword evidence="7" id="KW-1185">Reference proteome</keyword>
<name>A0A1S2M2A0_9BACI</name>
<dbReference type="AlphaFoldDB" id="A0A1S2M2A0"/>
<evidence type="ECO:0000256" key="4">
    <source>
        <dbReference type="ARBA" id="ARBA00023136"/>
    </source>
</evidence>
<reference evidence="6 7" key="1">
    <citation type="submission" date="2016-10" db="EMBL/GenBank/DDBJ databases">
        <title>Draft genome sequences of four alkaliphilic bacteria belonging to the Anaerobacillus genus.</title>
        <authorList>
            <person name="Bassil N.M."/>
            <person name="Lloyd J.R."/>
        </authorList>
    </citation>
    <scope>NUCLEOTIDE SEQUENCE [LARGE SCALE GENOMIC DNA]</scope>
    <source>
        <strain evidence="6 7">DSM 22531</strain>
    </source>
</reference>
<evidence type="ECO:0000256" key="3">
    <source>
        <dbReference type="ARBA" id="ARBA00022989"/>
    </source>
</evidence>
<dbReference type="GO" id="GO:0016020">
    <property type="term" value="C:membrane"/>
    <property type="evidence" value="ECO:0007669"/>
    <property type="project" value="UniProtKB-SubCell"/>
</dbReference>
<sequence>MIHIKIMEKDQIIFVVVVGLWVFQFFLFKDQLKKEGQGGRDSSLKLIQVGFFLCLLISFGISYYFPKTENLLLKQISILLLLKGIFIRYWAYYVMKNYFTRTIHPHKDRPLISYGPYRFARHPFHVGLFLIVLGLCMFICSHLFAILIVLPIMGSILHYRMSLEEQLLSQKYGEIYIGWCRHRFRLFPFLY</sequence>